<organism evidence="1 2">
    <name type="scientific">Paxillus involutus ATCC 200175</name>
    <dbReference type="NCBI Taxonomy" id="664439"/>
    <lineage>
        <taxon>Eukaryota</taxon>
        <taxon>Fungi</taxon>
        <taxon>Dikarya</taxon>
        <taxon>Basidiomycota</taxon>
        <taxon>Agaricomycotina</taxon>
        <taxon>Agaricomycetes</taxon>
        <taxon>Agaricomycetidae</taxon>
        <taxon>Boletales</taxon>
        <taxon>Paxilineae</taxon>
        <taxon>Paxillaceae</taxon>
        <taxon>Paxillus</taxon>
    </lineage>
</organism>
<keyword evidence="2" id="KW-1185">Reference proteome</keyword>
<proteinExistence type="predicted"/>
<reference evidence="2" key="2">
    <citation type="submission" date="2015-01" db="EMBL/GenBank/DDBJ databases">
        <title>Evolutionary Origins and Diversification of the Mycorrhizal Mutualists.</title>
        <authorList>
            <consortium name="DOE Joint Genome Institute"/>
            <consortium name="Mycorrhizal Genomics Consortium"/>
            <person name="Kohler A."/>
            <person name="Kuo A."/>
            <person name="Nagy L.G."/>
            <person name="Floudas D."/>
            <person name="Copeland A."/>
            <person name="Barry K.W."/>
            <person name="Cichocki N."/>
            <person name="Veneault-Fourrey C."/>
            <person name="LaButti K."/>
            <person name="Lindquist E.A."/>
            <person name="Lipzen A."/>
            <person name="Lundell T."/>
            <person name="Morin E."/>
            <person name="Murat C."/>
            <person name="Riley R."/>
            <person name="Ohm R."/>
            <person name="Sun H."/>
            <person name="Tunlid A."/>
            <person name="Henrissat B."/>
            <person name="Grigoriev I.V."/>
            <person name="Hibbett D.S."/>
            <person name="Martin F."/>
        </authorList>
    </citation>
    <scope>NUCLEOTIDE SEQUENCE [LARGE SCALE GENOMIC DNA]</scope>
    <source>
        <strain evidence="2">ATCC 200175</strain>
    </source>
</reference>
<dbReference type="EMBL" id="KN819353">
    <property type="protein sequence ID" value="KIJ13352.1"/>
    <property type="molecule type" value="Genomic_DNA"/>
</dbReference>
<evidence type="ECO:0000313" key="1">
    <source>
        <dbReference type="EMBL" id="KIJ13352.1"/>
    </source>
</evidence>
<evidence type="ECO:0000313" key="2">
    <source>
        <dbReference type="Proteomes" id="UP000053647"/>
    </source>
</evidence>
<reference evidence="1 2" key="1">
    <citation type="submission" date="2014-06" db="EMBL/GenBank/DDBJ databases">
        <authorList>
            <consortium name="DOE Joint Genome Institute"/>
            <person name="Kuo A."/>
            <person name="Kohler A."/>
            <person name="Nagy L.G."/>
            <person name="Floudas D."/>
            <person name="Copeland A."/>
            <person name="Barry K.W."/>
            <person name="Cichocki N."/>
            <person name="Veneault-Fourrey C."/>
            <person name="LaButti K."/>
            <person name="Lindquist E.A."/>
            <person name="Lipzen A."/>
            <person name="Lundell T."/>
            <person name="Morin E."/>
            <person name="Murat C."/>
            <person name="Sun H."/>
            <person name="Tunlid A."/>
            <person name="Henrissat B."/>
            <person name="Grigoriev I.V."/>
            <person name="Hibbett D.S."/>
            <person name="Martin F."/>
            <person name="Nordberg H.P."/>
            <person name="Cantor M.N."/>
            <person name="Hua S.X."/>
        </authorList>
    </citation>
    <scope>NUCLEOTIDE SEQUENCE [LARGE SCALE GENOMIC DNA]</scope>
    <source>
        <strain evidence="1 2">ATCC 200175</strain>
    </source>
</reference>
<dbReference type="HOGENOM" id="CLU_176403_0_0_1"/>
<gene>
    <name evidence="1" type="ORF">PAXINDRAFT_117401</name>
</gene>
<sequence>MKEQFDALTDQLSILTLYGISALGTKLCVYTYDSVAGTLEPDSIERDPRRVRDRVPAARWNLDVMTPDGE</sequence>
<dbReference type="OrthoDB" id="3254408at2759"/>
<protein>
    <submittedName>
        <fullName evidence="1">Uncharacterized protein</fullName>
    </submittedName>
</protein>
<accession>A0A0C9U0T7</accession>
<dbReference type="AlphaFoldDB" id="A0A0C9U0T7"/>
<name>A0A0C9U0T7_PAXIN</name>
<dbReference type="Proteomes" id="UP000053647">
    <property type="component" value="Unassembled WGS sequence"/>
</dbReference>